<sequence>MCCNKSTSPLARTSALTIESSCAYERTVAFAVVDCQLVNPDLEPLLWKVEHIPANCTFEVEHHFTGEFGIRVSPVGFCGVSYTAQRINRLGTTTVISDTKFSALQIHNPVASSTGNRYDIKVANESQHAVEVTIGIIGCNGSFEPILRCNELASNDVMTAQFPNPKLVAYFVDCSTAPHTALVESGEFASTPLFAPKKSHSRIRLSDKVGGYKFKLF</sequence>
<dbReference type="InParanoid" id="A0A165IJW1"/>
<reference evidence="1 2" key="1">
    <citation type="journal article" date="2016" name="Mol. Biol. Evol.">
        <title>Comparative Genomics of Early-Diverging Mushroom-Forming Fungi Provides Insights into the Origins of Lignocellulose Decay Capabilities.</title>
        <authorList>
            <person name="Nagy L.G."/>
            <person name="Riley R."/>
            <person name="Tritt A."/>
            <person name="Adam C."/>
            <person name="Daum C."/>
            <person name="Floudas D."/>
            <person name="Sun H."/>
            <person name="Yadav J.S."/>
            <person name="Pangilinan J."/>
            <person name="Larsson K.H."/>
            <person name="Matsuura K."/>
            <person name="Barry K."/>
            <person name="Labutti K."/>
            <person name="Kuo R."/>
            <person name="Ohm R.A."/>
            <person name="Bhattacharya S.S."/>
            <person name="Shirouzu T."/>
            <person name="Yoshinaga Y."/>
            <person name="Martin F.M."/>
            <person name="Grigoriev I.V."/>
            <person name="Hibbett D.S."/>
        </authorList>
    </citation>
    <scope>NUCLEOTIDE SEQUENCE [LARGE SCALE GENOMIC DNA]</scope>
    <source>
        <strain evidence="1 2">HHB12029</strain>
    </source>
</reference>
<dbReference type="AlphaFoldDB" id="A0A165IJW1"/>
<proteinExistence type="predicted"/>
<accession>A0A165IJW1</accession>
<dbReference type="Proteomes" id="UP000077266">
    <property type="component" value="Unassembled WGS sequence"/>
</dbReference>
<evidence type="ECO:0000313" key="2">
    <source>
        <dbReference type="Proteomes" id="UP000077266"/>
    </source>
</evidence>
<evidence type="ECO:0000313" key="1">
    <source>
        <dbReference type="EMBL" id="KZV93505.1"/>
    </source>
</evidence>
<dbReference type="OrthoDB" id="10281210at2759"/>
<dbReference type="EMBL" id="KV425989">
    <property type="protein sequence ID" value="KZV93505.1"/>
    <property type="molecule type" value="Genomic_DNA"/>
</dbReference>
<name>A0A165IJW1_EXIGL</name>
<keyword evidence="2" id="KW-1185">Reference proteome</keyword>
<organism evidence="1 2">
    <name type="scientific">Exidia glandulosa HHB12029</name>
    <dbReference type="NCBI Taxonomy" id="1314781"/>
    <lineage>
        <taxon>Eukaryota</taxon>
        <taxon>Fungi</taxon>
        <taxon>Dikarya</taxon>
        <taxon>Basidiomycota</taxon>
        <taxon>Agaricomycotina</taxon>
        <taxon>Agaricomycetes</taxon>
        <taxon>Auriculariales</taxon>
        <taxon>Exidiaceae</taxon>
        <taxon>Exidia</taxon>
    </lineage>
</organism>
<protein>
    <submittedName>
        <fullName evidence="1">Uncharacterized protein</fullName>
    </submittedName>
</protein>
<gene>
    <name evidence="1" type="ORF">EXIGLDRAFT_717107</name>
</gene>